<comment type="subcellular location">
    <subcellularLocation>
        <location evidence="1">Cell outer membrane</location>
        <topology evidence="1">Multi-pass membrane protein</topology>
    </subcellularLocation>
</comment>
<dbReference type="PROSITE" id="PS51123">
    <property type="entry name" value="OMPA_2"/>
    <property type="match status" value="1"/>
</dbReference>
<evidence type="ECO:0000313" key="14">
    <source>
        <dbReference type="Proteomes" id="UP001596116"/>
    </source>
</evidence>
<keyword evidence="7" id="KW-0626">Porin</keyword>
<evidence type="ECO:0000256" key="5">
    <source>
        <dbReference type="ARBA" id="ARBA00022729"/>
    </source>
</evidence>
<feature type="chain" id="PRO_5045850233" evidence="11">
    <location>
        <begin position="24"/>
        <end position="384"/>
    </location>
</feature>
<dbReference type="InterPro" id="IPR036737">
    <property type="entry name" value="OmpA-like_sf"/>
</dbReference>
<evidence type="ECO:0000256" key="11">
    <source>
        <dbReference type="SAM" id="SignalP"/>
    </source>
</evidence>
<evidence type="ECO:0000256" key="8">
    <source>
        <dbReference type="ARBA" id="ARBA00023136"/>
    </source>
</evidence>
<dbReference type="PRINTS" id="PR01021">
    <property type="entry name" value="OMPADOMAIN"/>
</dbReference>
<dbReference type="InterPro" id="IPR027385">
    <property type="entry name" value="Beta-barrel_OMP"/>
</dbReference>
<keyword evidence="2" id="KW-0813">Transport</keyword>
<gene>
    <name evidence="13" type="ORF">ACFMB1_07060</name>
</gene>
<dbReference type="InterPro" id="IPR006665">
    <property type="entry name" value="OmpA-like"/>
</dbReference>
<evidence type="ECO:0000256" key="7">
    <source>
        <dbReference type="ARBA" id="ARBA00023114"/>
    </source>
</evidence>
<dbReference type="InterPro" id="IPR050330">
    <property type="entry name" value="Bact_OuterMem_StrucFunc"/>
</dbReference>
<dbReference type="CDD" id="cd07185">
    <property type="entry name" value="OmpA_C-like"/>
    <property type="match status" value="1"/>
</dbReference>
<sequence>MMKLKTTLLAAAAALAVAPAAQAYEGLYGAIGAGLNYMGDQDVTNDQPGGGGAYAFDSSADYDNGIGVYAAIGKAWGGNYRTELEFSYRDNSIDAINPDGAGFSGWPAGTISGSTTTKALMVNFLYDFNTGSSVATPYVGFGGGIAHIDHDIVGANAAGVPLPGGIAYGASNFQPAFQGIAGLAFNLAEGLALDFSYRYFRTGKGEYDGTLIGVPAEFETSNKAHSLFAGLRWNFGAAAAPAVEYKDCWDGSSVPVSASCPPQVVESQAADLDPINFTVYFDYDKSNLTPQASTLVQEAAARALENDIETVVVAGNTDTSGSSAYNQALSERRARAVRDGLIANGVPADSIRLEAFGETNPAKPTPDGVREPLNRRADVVISFE</sequence>
<dbReference type="EMBL" id="JBHPON010000001">
    <property type="protein sequence ID" value="MFC6035298.1"/>
    <property type="molecule type" value="Genomic_DNA"/>
</dbReference>
<name>A0ABW1KXX4_9PROT</name>
<dbReference type="SUPFAM" id="SSF56925">
    <property type="entry name" value="OMPA-like"/>
    <property type="match status" value="1"/>
</dbReference>
<dbReference type="Gene3D" id="2.40.160.20">
    <property type="match status" value="1"/>
</dbReference>
<evidence type="ECO:0000256" key="3">
    <source>
        <dbReference type="ARBA" id="ARBA00022452"/>
    </source>
</evidence>
<keyword evidence="6" id="KW-0406">Ion transport</keyword>
<evidence type="ECO:0000256" key="4">
    <source>
        <dbReference type="ARBA" id="ARBA00022692"/>
    </source>
</evidence>
<reference evidence="13 14" key="1">
    <citation type="submission" date="2024-09" db="EMBL/GenBank/DDBJ databases">
        <authorList>
            <person name="Zhang Z.-H."/>
        </authorList>
    </citation>
    <scope>NUCLEOTIDE SEQUENCE [LARGE SCALE GENOMIC DNA]</scope>
    <source>
        <strain evidence="13 14">HHTR114</strain>
    </source>
</reference>
<dbReference type="SUPFAM" id="SSF103088">
    <property type="entry name" value="OmpA-like"/>
    <property type="match status" value="1"/>
</dbReference>
<evidence type="ECO:0000256" key="9">
    <source>
        <dbReference type="ARBA" id="ARBA00023237"/>
    </source>
</evidence>
<organism evidence="13 14">
    <name type="scientific">Hyphococcus aureus</name>
    <dbReference type="NCBI Taxonomy" id="2666033"/>
    <lineage>
        <taxon>Bacteria</taxon>
        <taxon>Pseudomonadati</taxon>
        <taxon>Pseudomonadota</taxon>
        <taxon>Alphaproteobacteria</taxon>
        <taxon>Parvularculales</taxon>
        <taxon>Parvularculaceae</taxon>
        <taxon>Hyphococcus</taxon>
    </lineage>
</organism>
<keyword evidence="5 11" id="KW-0732">Signal</keyword>
<dbReference type="Gene3D" id="3.30.1330.60">
    <property type="entry name" value="OmpA-like domain"/>
    <property type="match status" value="1"/>
</dbReference>
<feature type="domain" description="OmpA-like" evidence="12">
    <location>
        <begin position="268"/>
        <end position="384"/>
    </location>
</feature>
<comment type="caution">
    <text evidence="13">The sequence shown here is derived from an EMBL/GenBank/DDBJ whole genome shotgun (WGS) entry which is preliminary data.</text>
</comment>
<dbReference type="PANTHER" id="PTHR30329:SF21">
    <property type="entry name" value="LIPOPROTEIN YIAD-RELATED"/>
    <property type="match status" value="1"/>
</dbReference>
<keyword evidence="14" id="KW-1185">Reference proteome</keyword>
<keyword evidence="4" id="KW-0812">Transmembrane</keyword>
<dbReference type="Proteomes" id="UP001596116">
    <property type="component" value="Unassembled WGS sequence"/>
</dbReference>
<evidence type="ECO:0000313" key="13">
    <source>
        <dbReference type="EMBL" id="MFC6035298.1"/>
    </source>
</evidence>
<dbReference type="PANTHER" id="PTHR30329">
    <property type="entry name" value="STATOR ELEMENT OF FLAGELLAR MOTOR COMPLEX"/>
    <property type="match status" value="1"/>
</dbReference>
<evidence type="ECO:0000256" key="1">
    <source>
        <dbReference type="ARBA" id="ARBA00004571"/>
    </source>
</evidence>
<evidence type="ECO:0000256" key="6">
    <source>
        <dbReference type="ARBA" id="ARBA00023065"/>
    </source>
</evidence>
<evidence type="ECO:0000259" key="12">
    <source>
        <dbReference type="PROSITE" id="PS51123"/>
    </source>
</evidence>
<feature type="signal peptide" evidence="11">
    <location>
        <begin position="1"/>
        <end position="23"/>
    </location>
</feature>
<keyword evidence="9" id="KW-0998">Cell outer membrane</keyword>
<dbReference type="InterPro" id="IPR011250">
    <property type="entry name" value="OMP/PagP_B-barrel"/>
</dbReference>
<dbReference type="RefSeq" id="WP_379879377.1">
    <property type="nucleotide sequence ID" value="NZ_JBHPON010000001.1"/>
</dbReference>
<protein>
    <submittedName>
        <fullName evidence="13">OmpA family protein</fullName>
    </submittedName>
</protein>
<evidence type="ECO:0000256" key="2">
    <source>
        <dbReference type="ARBA" id="ARBA00022448"/>
    </source>
</evidence>
<accession>A0ABW1KXX4</accession>
<keyword evidence="8 10" id="KW-0472">Membrane</keyword>
<proteinExistence type="predicted"/>
<dbReference type="InterPro" id="IPR006664">
    <property type="entry name" value="OMP_bac"/>
</dbReference>
<dbReference type="PRINTS" id="PR01023">
    <property type="entry name" value="NAFLGMOTY"/>
</dbReference>
<evidence type="ECO:0000256" key="10">
    <source>
        <dbReference type="PROSITE-ProRule" id="PRU00473"/>
    </source>
</evidence>
<keyword evidence="3" id="KW-1134">Transmembrane beta strand</keyword>
<dbReference type="Pfam" id="PF00691">
    <property type="entry name" value="OmpA"/>
    <property type="match status" value="1"/>
</dbReference>
<dbReference type="Pfam" id="PF13505">
    <property type="entry name" value="OMP_b-brl"/>
    <property type="match status" value="1"/>
</dbReference>